<dbReference type="PANTHER" id="PTHR47346:SF1">
    <property type="entry name" value="GPI INOSITOL-DEACYLASE"/>
    <property type="match status" value="1"/>
</dbReference>
<dbReference type="GO" id="GO:0015031">
    <property type="term" value="P:protein transport"/>
    <property type="evidence" value="ECO:0007669"/>
    <property type="project" value="UniProtKB-KW"/>
</dbReference>
<feature type="transmembrane region" description="Helical" evidence="1">
    <location>
        <begin position="719"/>
        <end position="738"/>
    </location>
</feature>
<keyword evidence="1" id="KW-0812">Transmembrane</keyword>
<dbReference type="PANTHER" id="PTHR47346">
    <property type="entry name" value="HYDROLASES, ACTING ON ESTER BOND"/>
    <property type="match status" value="1"/>
</dbReference>
<dbReference type="Proteomes" id="UP001054889">
    <property type="component" value="Unassembled WGS sequence"/>
</dbReference>
<organism evidence="4 5">
    <name type="scientific">Eleusine coracana subsp. coracana</name>
    <dbReference type="NCBI Taxonomy" id="191504"/>
    <lineage>
        <taxon>Eukaryota</taxon>
        <taxon>Viridiplantae</taxon>
        <taxon>Streptophyta</taxon>
        <taxon>Embryophyta</taxon>
        <taxon>Tracheophyta</taxon>
        <taxon>Spermatophyta</taxon>
        <taxon>Magnoliopsida</taxon>
        <taxon>Liliopsida</taxon>
        <taxon>Poales</taxon>
        <taxon>Poaceae</taxon>
        <taxon>PACMAD clade</taxon>
        <taxon>Chloridoideae</taxon>
        <taxon>Cynodonteae</taxon>
        <taxon>Eleusininae</taxon>
        <taxon>Eleusine</taxon>
    </lineage>
</organism>
<comment type="caution">
    <text evidence="1">Lacks conserved residue(s) required for the propagation of feature annotation.</text>
</comment>
<reference evidence="4" key="2">
    <citation type="submission" date="2021-12" db="EMBL/GenBank/DDBJ databases">
        <title>Resequencing data analysis of finger millet.</title>
        <authorList>
            <person name="Hatakeyama M."/>
            <person name="Aluri S."/>
            <person name="Balachadran M.T."/>
            <person name="Sivarajan S.R."/>
            <person name="Poveda L."/>
            <person name="Shimizu-Inatsugi R."/>
            <person name="Schlapbach R."/>
            <person name="Sreeman S.M."/>
            <person name="Shimizu K.K."/>
        </authorList>
    </citation>
    <scope>NUCLEOTIDE SEQUENCE</scope>
</reference>
<name>A0AAV5DNP8_ELECO</name>
<evidence type="ECO:0000313" key="5">
    <source>
        <dbReference type="Proteomes" id="UP001054889"/>
    </source>
</evidence>
<dbReference type="EMBL" id="BQKI01000019">
    <property type="protein sequence ID" value="GJN11757.1"/>
    <property type="molecule type" value="Genomic_DNA"/>
</dbReference>
<dbReference type="AlphaFoldDB" id="A0AAV5DNP8"/>
<dbReference type="InterPro" id="IPR029058">
    <property type="entry name" value="AB_hydrolase_fold"/>
</dbReference>
<feature type="domain" description="GPI inositol-deacylase PGAP1-like alpha/beta" evidence="3">
    <location>
        <begin position="102"/>
        <end position="281"/>
    </location>
</feature>
<feature type="signal peptide" evidence="2">
    <location>
        <begin position="1"/>
        <end position="26"/>
    </location>
</feature>
<keyword evidence="2" id="KW-0732">Signal</keyword>
<feature type="chain" id="PRO_5043517697" description="GPI inositol-deacylase" evidence="2">
    <location>
        <begin position="27"/>
        <end position="783"/>
    </location>
</feature>
<proteinExistence type="inferred from homology"/>
<comment type="caution">
    <text evidence="4">The sequence shown here is derived from an EMBL/GenBank/DDBJ whole genome shotgun (WGS) entry which is preliminary data.</text>
</comment>
<protein>
    <recommendedName>
        <fullName evidence="1">GPI inositol-deacylase</fullName>
        <ecNumber evidence="1">3.1.-.-</ecNumber>
    </recommendedName>
</protein>
<feature type="transmembrane region" description="Helical" evidence="1">
    <location>
        <begin position="501"/>
        <end position="525"/>
    </location>
</feature>
<dbReference type="InterPro" id="IPR012908">
    <property type="entry name" value="PGAP1-ab_dom-like"/>
</dbReference>
<comment type="subcellular location">
    <subcellularLocation>
        <location evidence="1">Endoplasmic reticulum membrane</location>
    </subcellularLocation>
</comment>
<feature type="transmembrane region" description="Helical" evidence="1">
    <location>
        <begin position="744"/>
        <end position="761"/>
    </location>
</feature>
<evidence type="ECO:0000256" key="1">
    <source>
        <dbReference type="RuleBase" id="RU365011"/>
    </source>
</evidence>
<feature type="transmembrane region" description="Helical" evidence="1">
    <location>
        <begin position="680"/>
        <end position="698"/>
    </location>
</feature>
<dbReference type="EC" id="3.1.-.-" evidence="1"/>
<evidence type="ECO:0000256" key="2">
    <source>
        <dbReference type="SAM" id="SignalP"/>
    </source>
</evidence>
<reference evidence="4" key="1">
    <citation type="journal article" date="2018" name="DNA Res.">
        <title>Multiple hybrid de novo genome assembly of finger millet, an orphan allotetraploid crop.</title>
        <authorList>
            <person name="Hatakeyama M."/>
            <person name="Aluri S."/>
            <person name="Balachadran M.T."/>
            <person name="Sivarajan S.R."/>
            <person name="Patrignani A."/>
            <person name="Gruter S."/>
            <person name="Poveda L."/>
            <person name="Shimizu-Inatsugi R."/>
            <person name="Baeten J."/>
            <person name="Francoijs K.J."/>
            <person name="Nataraja K.N."/>
            <person name="Reddy Y.A.N."/>
            <person name="Phadnis S."/>
            <person name="Ravikumar R.L."/>
            <person name="Schlapbach R."/>
            <person name="Sreeman S.M."/>
            <person name="Shimizu K.K."/>
        </authorList>
    </citation>
    <scope>NUCLEOTIDE SEQUENCE</scope>
</reference>
<feature type="transmembrane region" description="Helical" evidence="1">
    <location>
        <begin position="652"/>
        <end position="674"/>
    </location>
</feature>
<keyword evidence="1" id="KW-0256">Endoplasmic reticulum</keyword>
<keyword evidence="5" id="KW-1185">Reference proteome</keyword>
<evidence type="ECO:0000259" key="3">
    <source>
        <dbReference type="Pfam" id="PF07819"/>
    </source>
</evidence>
<keyword evidence="1" id="KW-0813">Transport</keyword>
<keyword evidence="1" id="KW-0472">Membrane</keyword>
<gene>
    <name evidence="4" type="primary">ga29973</name>
    <name evidence="4" type="ORF">PR202_ga29973</name>
</gene>
<keyword evidence="1" id="KW-0378">Hydrolase</keyword>
<evidence type="ECO:0000313" key="4">
    <source>
        <dbReference type="EMBL" id="GJN11757.1"/>
    </source>
</evidence>
<keyword evidence="1" id="KW-1133">Transmembrane helix</keyword>
<dbReference type="GO" id="GO:0005789">
    <property type="term" value="C:endoplasmic reticulum membrane"/>
    <property type="evidence" value="ECO:0007669"/>
    <property type="project" value="UniProtKB-SubCell"/>
</dbReference>
<dbReference type="Gene3D" id="3.40.50.1820">
    <property type="entry name" value="alpha/beta hydrolase"/>
    <property type="match status" value="1"/>
</dbReference>
<accession>A0AAV5DNP8</accession>
<comment type="function">
    <text evidence="1">Involved in inositol deacylation of GPI-anchored proteins which plays important roles in the quality control and ER-associated degradation of GPI-anchored proteins.</text>
</comment>
<dbReference type="SUPFAM" id="SSF53474">
    <property type="entry name" value="alpha/beta-Hydrolases"/>
    <property type="match status" value="1"/>
</dbReference>
<comment type="similarity">
    <text evidence="1">Belongs to the GPI inositol-deacylase family.</text>
</comment>
<dbReference type="GO" id="GO:0016788">
    <property type="term" value="F:hydrolase activity, acting on ester bonds"/>
    <property type="evidence" value="ECO:0007669"/>
    <property type="project" value="InterPro"/>
</dbReference>
<dbReference type="Pfam" id="PF07819">
    <property type="entry name" value="PGAP1"/>
    <property type="match status" value="1"/>
</dbReference>
<sequence length="783" mass="86667">MVCGGGMRGSCRLAAVLLFTAWIALAALNRLLRPMPNGCVMTYMYPTYIPIAAAPRNVSSDRYGLFLYHEGWKQIDFAKHIRGLSGLPVLFIPGNGGSYKQILDQYKESHLERSKGVGQSSDKLPSSVILVGHSMGGFVARAALIHPNLRKSAVETILTLSSPHQYNLSLCVVFIFLYPPIALQPSLGQFFSHVNEEWRNGYKMVGSSSPKLSNVIVVSVSGGIHDYQVRSRLTLLDGIVPSTHGFMVESSSMKNVWLSMDHQSILWCNQLVVQVAHTLLSIIDPSNREPFSSTEKRVFVFAKMLQSAIPQSLSWMSYVPGFEQSKLLANDNRGAEAELLVPHAMVEPGSQTEQPPPSAFLLLSPEQMNGFRFITISVAPRLTISGRPPPAASMAVGQFFNPQEGTSALSVGRIIRSSIAPEEMFLAEDHPLVLNLSFSASLGLLPVTLSLKTAGCGIKNTGDQMEAERNSELLLLFYSIVASSLTHIVHTKPVSVLHLVLASRFFLLYSSEILGFMVAIMFFGLMRQSSAWEHDSSVPSIFWQSWENTVQSPFLRQFLTFSLSFESLKALEFSFSITEWLLWSCNSFLAASFRSITQKKDLYKSKMGDNPVMLSKSKPDGVQQLLPMDDSPTAAKSFTDSQLELFDCRHGIMILHLLTTLMFAPSLVAWLQRIGMGQSFPWFLDSCICVGVILHGLLGSQPNVSCMSFKLPGRRGGEVGLSFLYLLGGYYSFVSSMALAPYRALYALAIIGFICLASRIIERRKMVRGEISSRKSRKHSHRH</sequence>
<keyword evidence="1" id="KW-0653">Protein transport</keyword>